<evidence type="ECO:0000313" key="2">
    <source>
        <dbReference type="Proteomes" id="UP001164743"/>
    </source>
</evidence>
<protein>
    <submittedName>
        <fullName evidence="1">Uncharacterized protein</fullName>
    </submittedName>
</protein>
<dbReference type="Proteomes" id="UP001164743">
    <property type="component" value="Chromosome 2A"/>
</dbReference>
<evidence type="ECO:0000313" key="1">
    <source>
        <dbReference type="EMBL" id="WAQ81981.1"/>
    </source>
</evidence>
<organism evidence="1 2">
    <name type="scientific">Puccinia triticina</name>
    <dbReference type="NCBI Taxonomy" id="208348"/>
    <lineage>
        <taxon>Eukaryota</taxon>
        <taxon>Fungi</taxon>
        <taxon>Dikarya</taxon>
        <taxon>Basidiomycota</taxon>
        <taxon>Pucciniomycotina</taxon>
        <taxon>Pucciniomycetes</taxon>
        <taxon>Pucciniales</taxon>
        <taxon>Pucciniaceae</taxon>
        <taxon>Puccinia</taxon>
    </lineage>
</organism>
<name>A0ABY7C9Y2_9BASI</name>
<reference evidence="1" key="1">
    <citation type="submission" date="2022-10" db="EMBL/GenBank/DDBJ databases">
        <title>Puccinia triticina Genome sequencing and assembly.</title>
        <authorList>
            <person name="Li C."/>
        </authorList>
    </citation>
    <scope>NUCLEOTIDE SEQUENCE</scope>
    <source>
        <strain evidence="1">Pt15</strain>
    </source>
</reference>
<proteinExistence type="predicted"/>
<gene>
    <name evidence="1" type="ORF">PtA15_2A294</name>
</gene>
<sequence>MPNLMNSNYGLTKAALKEKISQASPTVGLFSPSGNQNSYKAEFEEKLMTLITTASTIQPNPSDAELQPIFIQLDLLMTKLVSFPISLRKDSRV</sequence>
<dbReference type="GeneID" id="77807195"/>
<keyword evidence="2" id="KW-1185">Reference proteome</keyword>
<dbReference type="RefSeq" id="XP_053017536.1">
    <property type="nucleotide sequence ID" value="XM_053166300.1"/>
</dbReference>
<accession>A0ABY7C9Y2</accession>
<dbReference type="EMBL" id="CP110422">
    <property type="protein sequence ID" value="WAQ81981.1"/>
    <property type="molecule type" value="Genomic_DNA"/>
</dbReference>